<gene>
    <name evidence="7" type="ORF">CTOB1V02_LOCUS14433</name>
</gene>
<dbReference type="GO" id="GO:0004316">
    <property type="term" value="F:3-oxoacyl-[acyl-carrier-protein] reductase (NADPH) activity"/>
    <property type="evidence" value="ECO:0007669"/>
    <property type="project" value="UniProtKB-EC"/>
</dbReference>
<evidence type="ECO:0000256" key="2">
    <source>
        <dbReference type="ARBA" id="ARBA00012948"/>
    </source>
</evidence>
<dbReference type="InterPro" id="IPR023753">
    <property type="entry name" value="FAD/NAD-binding_dom"/>
</dbReference>
<dbReference type="Pfam" id="PF07992">
    <property type="entry name" value="Pyr_redox_2"/>
    <property type="match status" value="1"/>
</dbReference>
<dbReference type="PROSITE" id="PS00061">
    <property type="entry name" value="ADH_SHORT"/>
    <property type="match status" value="1"/>
</dbReference>
<keyword evidence="4" id="KW-0274">FAD</keyword>
<dbReference type="CDD" id="cd05233">
    <property type="entry name" value="SDR_c"/>
    <property type="match status" value="1"/>
</dbReference>
<dbReference type="InterPro" id="IPR036291">
    <property type="entry name" value="NAD(P)-bd_dom_sf"/>
</dbReference>
<dbReference type="Pfam" id="PF13561">
    <property type="entry name" value="adh_short_C2"/>
    <property type="match status" value="1"/>
</dbReference>
<evidence type="ECO:0000256" key="5">
    <source>
        <dbReference type="ARBA" id="ARBA00023002"/>
    </source>
</evidence>
<dbReference type="SUPFAM" id="SSF51905">
    <property type="entry name" value="FAD/NAD(P)-binding domain"/>
    <property type="match status" value="1"/>
</dbReference>
<dbReference type="SUPFAM" id="SSF51735">
    <property type="entry name" value="NAD(P)-binding Rossmann-fold domains"/>
    <property type="match status" value="1"/>
</dbReference>
<organism evidence="7">
    <name type="scientific">Cyprideis torosa</name>
    <dbReference type="NCBI Taxonomy" id="163714"/>
    <lineage>
        <taxon>Eukaryota</taxon>
        <taxon>Metazoa</taxon>
        <taxon>Ecdysozoa</taxon>
        <taxon>Arthropoda</taxon>
        <taxon>Crustacea</taxon>
        <taxon>Oligostraca</taxon>
        <taxon>Ostracoda</taxon>
        <taxon>Podocopa</taxon>
        <taxon>Podocopida</taxon>
        <taxon>Cytherocopina</taxon>
        <taxon>Cytheroidea</taxon>
        <taxon>Cytherideidae</taxon>
        <taxon>Cyprideis</taxon>
    </lineage>
</organism>
<keyword evidence="5" id="KW-0560">Oxidoreductase</keyword>
<comment type="catalytic activity">
    <reaction evidence="6">
        <text>a (3R)-hydroxyacyl-[ACP] + NADP(+) = a 3-oxoacyl-[ACP] + NADPH + H(+)</text>
        <dbReference type="Rhea" id="RHEA:17397"/>
        <dbReference type="Rhea" id="RHEA-COMP:9916"/>
        <dbReference type="Rhea" id="RHEA-COMP:9945"/>
        <dbReference type="ChEBI" id="CHEBI:15378"/>
        <dbReference type="ChEBI" id="CHEBI:57783"/>
        <dbReference type="ChEBI" id="CHEBI:58349"/>
        <dbReference type="ChEBI" id="CHEBI:78776"/>
        <dbReference type="ChEBI" id="CHEBI:78827"/>
        <dbReference type="EC" id="1.1.1.100"/>
    </reaction>
</comment>
<evidence type="ECO:0000256" key="6">
    <source>
        <dbReference type="ARBA" id="ARBA00048508"/>
    </source>
</evidence>
<dbReference type="InterPro" id="IPR016156">
    <property type="entry name" value="FAD/NAD-linked_Rdtase_dimer_sf"/>
</dbReference>
<dbReference type="Gene3D" id="3.40.50.720">
    <property type="entry name" value="NAD(P)-binding Rossmann-like Domain"/>
    <property type="match status" value="1"/>
</dbReference>
<dbReference type="InterPro" id="IPR036188">
    <property type="entry name" value="FAD/NAD-bd_sf"/>
</dbReference>
<sequence>MATIYLNLGAQVTIVEMLPDILMTEDKDVRESLLNLLKQRGATVHLQSTISAVRRQGDSVLVLFTDLQGTEYEVKIERVLVATGRGPVLDGIDAERLGLQMEGPYVRIDSYCRTNLAGVYAIGDLVGGMMLAHKASAEAEVAVENMLGHERVLNQRLVPRCIWGVAEVGAVGLSEEEAEAAGYSVQVGTFPYSNSGAAQAMGDDHGFAKIVGDAVSGIGRGIVERLVREGALVTIVDLNSAEAEKAASEVGGGTRAIKMDITKRDEVESVVSGVIRECGHIDILVNNAALSWPRLFVEMTEDEWDQMCAVNLKGVYLITRPVLTNMMKRRYGKIISISSVAGKEGIQNFSHYSATKFAVIGLTQALAHEYAEYDVNINAVCPGVVRTPLWEDQLPGMAEELGKSSEEVFQQFCDPIPLKRPQTPEDIGSTVSFLASDLAKNITGQAINVTGGWHMH</sequence>
<dbReference type="AlphaFoldDB" id="A0A7R8WYC3"/>
<evidence type="ECO:0000313" key="7">
    <source>
        <dbReference type="EMBL" id="CAD7236618.1"/>
    </source>
</evidence>
<protein>
    <recommendedName>
        <fullName evidence="2">3-oxoacyl-[acyl-carrier-protein] reductase</fullName>
        <ecNumber evidence="2">1.1.1.100</ecNumber>
    </recommendedName>
</protein>
<dbReference type="PANTHER" id="PTHR42879">
    <property type="entry name" value="3-OXOACYL-(ACYL-CARRIER-PROTEIN) REDUCTASE"/>
    <property type="match status" value="1"/>
</dbReference>
<dbReference type="Pfam" id="PF02852">
    <property type="entry name" value="Pyr_redox_dim"/>
    <property type="match status" value="1"/>
</dbReference>
<evidence type="ECO:0000256" key="3">
    <source>
        <dbReference type="ARBA" id="ARBA00022630"/>
    </source>
</evidence>
<evidence type="ECO:0000256" key="1">
    <source>
        <dbReference type="ARBA" id="ARBA00006484"/>
    </source>
</evidence>
<dbReference type="InterPro" id="IPR002347">
    <property type="entry name" value="SDR_fam"/>
</dbReference>
<dbReference type="InterPro" id="IPR004099">
    <property type="entry name" value="Pyr_nucl-diS_OxRdtase_dimer"/>
</dbReference>
<dbReference type="Gene3D" id="3.30.390.30">
    <property type="match status" value="1"/>
</dbReference>
<dbReference type="PANTHER" id="PTHR42879:SF2">
    <property type="entry name" value="3-OXOACYL-[ACYL-CARRIER-PROTEIN] REDUCTASE FABG"/>
    <property type="match status" value="1"/>
</dbReference>
<dbReference type="PRINTS" id="PR00081">
    <property type="entry name" value="GDHRDH"/>
</dbReference>
<keyword evidence="3" id="KW-0285">Flavoprotein</keyword>
<dbReference type="FunFam" id="3.40.50.720:FF:000084">
    <property type="entry name" value="Short-chain dehydrogenase reductase"/>
    <property type="match status" value="1"/>
</dbReference>
<reference evidence="7" key="1">
    <citation type="submission" date="2020-11" db="EMBL/GenBank/DDBJ databases">
        <authorList>
            <person name="Tran Van P."/>
        </authorList>
    </citation>
    <scope>NUCLEOTIDE SEQUENCE</scope>
</reference>
<dbReference type="EC" id="1.1.1.100" evidence="2"/>
<dbReference type="PRINTS" id="PR00080">
    <property type="entry name" value="SDRFAMILY"/>
</dbReference>
<accession>A0A7R8WYC3</accession>
<dbReference type="GO" id="GO:0032787">
    <property type="term" value="P:monocarboxylic acid metabolic process"/>
    <property type="evidence" value="ECO:0007669"/>
    <property type="project" value="UniProtKB-ARBA"/>
</dbReference>
<evidence type="ECO:0000256" key="4">
    <source>
        <dbReference type="ARBA" id="ARBA00022827"/>
    </source>
</evidence>
<dbReference type="InterPro" id="IPR050259">
    <property type="entry name" value="SDR"/>
</dbReference>
<proteinExistence type="inferred from homology"/>
<dbReference type="OrthoDB" id="417891at2759"/>
<comment type="similarity">
    <text evidence="1">Belongs to the short-chain dehydrogenases/reductases (SDR) family.</text>
</comment>
<name>A0A7R8WYC3_9CRUS</name>
<dbReference type="EMBL" id="OB680436">
    <property type="protein sequence ID" value="CAD7236618.1"/>
    <property type="molecule type" value="Genomic_DNA"/>
</dbReference>
<dbReference type="InterPro" id="IPR020904">
    <property type="entry name" value="Sc_DH/Rdtase_CS"/>
</dbReference>
<dbReference type="Gene3D" id="3.50.50.60">
    <property type="entry name" value="FAD/NAD(P)-binding domain"/>
    <property type="match status" value="1"/>
</dbReference>